<evidence type="ECO:0000256" key="7">
    <source>
        <dbReference type="ARBA" id="ARBA00023065"/>
    </source>
</evidence>
<feature type="coiled-coil region" evidence="10">
    <location>
        <begin position="99"/>
        <end position="126"/>
    </location>
</feature>
<dbReference type="GO" id="GO:1902600">
    <property type="term" value="P:proton transmembrane transport"/>
    <property type="evidence" value="ECO:0007669"/>
    <property type="project" value="UniProtKB-KW"/>
</dbReference>
<evidence type="ECO:0000256" key="5">
    <source>
        <dbReference type="ARBA" id="ARBA00022781"/>
    </source>
</evidence>
<evidence type="ECO:0000256" key="6">
    <source>
        <dbReference type="ARBA" id="ARBA00022989"/>
    </source>
</evidence>
<evidence type="ECO:0000313" key="12">
    <source>
        <dbReference type="Proteomes" id="UP001604336"/>
    </source>
</evidence>
<keyword evidence="10" id="KW-0175">Coiled coil</keyword>
<keyword evidence="8 9" id="KW-0472">Membrane</keyword>
<evidence type="ECO:0000256" key="4">
    <source>
        <dbReference type="ARBA" id="ARBA00022692"/>
    </source>
</evidence>
<dbReference type="Pfam" id="PF01496">
    <property type="entry name" value="V_ATPase_I"/>
    <property type="match status" value="1"/>
</dbReference>
<evidence type="ECO:0000256" key="10">
    <source>
        <dbReference type="SAM" id="Coils"/>
    </source>
</evidence>
<comment type="function">
    <text evidence="9">Essential component of the vacuolar proton pump (V-ATPase), a multimeric enzyme that catalyzes the translocation of protons across the membranes. Required for assembly and activity of the V-ATPase.</text>
</comment>
<proteinExistence type="inferred from homology"/>
<feature type="transmembrane region" description="Helical" evidence="9">
    <location>
        <begin position="422"/>
        <end position="446"/>
    </location>
</feature>
<sequence>MEYIDNLPPMDLMRSEKMTFVQLIIPVESAHRAVSYLGQLGLLQFRDLNDGKSPFQRTFVNQVKRCAEMSRKLRFFKDQIHKAGLLPSPNPASEPDIELEELEIQLTEHEHELIEMNSNSEKLRQTYNELLEFKMVLQKAGDFLVSTGNHAAAQETELSENVYTNDGYADTASLLEEEMQPGPSNQSGVRFISGIICKSNVLRFERMLFRATRGNMLFNQAPADDQIMDPASNEMVEKSVFVVFFSGEQARTKILKICESFGANCYPVPEDLTKRSQITREVLSRLSELGATLEAGLRHRDKALTSIGFHLSKWTNMVRREKAVYDTLNMLNFDVTKKCLVGEGWCPIFSKTRIQEALQRATFDSNSQVGIIFHVMDAFESPPTYFRTNHFTNAYQEIVDAYGVAKYQEANPAVYTIITFPFLFAVMFGDWGHGICLLLGALVLIVREKKLSSEKLGSFMEMLFGGRYILLLMALFSIYCGLIYNEFFSVPFHIFGHSAYKCRDATCSDAYSVGLVKYRDSYPFGVDPSWRGSRSELPFLNSLKMKMSILFGVVQMNLGIILSYFNARYFGNSLDVKYQFVPQMIFLNSLFGYLSILIIIKWCTGSQADLYHVMIYMFLSPFEDLHDNQLFWGQGVLQVILLLSAVIAVPWMLFPKPFILKRLHTERFQGRTYGMLGTSDMFNEEEPDSARQPHHDEFNFSEVFVHQMIHSIEFVLGAVSNTASYLRLWALSLAHSELSTVFYEKVLLLAWGYDNIIIRLIGLAVFAFATAFILLMMESLSAFLHALRLHWVEYQNKFYHGDGYKFRPFSFALLTDDED</sequence>
<evidence type="ECO:0000256" key="1">
    <source>
        <dbReference type="ARBA" id="ARBA00004141"/>
    </source>
</evidence>
<name>A0ABD1RE36_9LAMI</name>
<protein>
    <recommendedName>
        <fullName evidence="9">V-type proton ATPase subunit a</fullName>
    </recommendedName>
</protein>
<dbReference type="EMBL" id="JBFOLK010000009">
    <property type="protein sequence ID" value="KAL2486628.1"/>
    <property type="molecule type" value="Genomic_DNA"/>
</dbReference>
<dbReference type="AlphaFoldDB" id="A0ABD1RE36"/>
<evidence type="ECO:0000256" key="3">
    <source>
        <dbReference type="ARBA" id="ARBA00022448"/>
    </source>
</evidence>
<evidence type="ECO:0000256" key="9">
    <source>
        <dbReference type="RuleBase" id="RU361189"/>
    </source>
</evidence>
<comment type="caution">
    <text evidence="11">The sequence shown here is derived from an EMBL/GenBank/DDBJ whole genome shotgun (WGS) entry which is preliminary data.</text>
</comment>
<feature type="transmembrane region" description="Helical" evidence="9">
    <location>
        <begin position="547"/>
        <end position="565"/>
    </location>
</feature>
<dbReference type="PIRSF" id="PIRSF001293">
    <property type="entry name" value="ATP6V0A1"/>
    <property type="match status" value="1"/>
</dbReference>
<keyword evidence="12" id="KW-1185">Reference proteome</keyword>
<accession>A0ABD1RE36</accession>
<evidence type="ECO:0000256" key="2">
    <source>
        <dbReference type="ARBA" id="ARBA00009904"/>
    </source>
</evidence>
<evidence type="ECO:0000313" key="11">
    <source>
        <dbReference type="EMBL" id="KAL2486628.1"/>
    </source>
</evidence>
<feature type="transmembrane region" description="Helical" evidence="9">
    <location>
        <begin position="756"/>
        <end position="777"/>
    </location>
</feature>
<evidence type="ECO:0000256" key="8">
    <source>
        <dbReference type="ARBA" id="ARBA00023136"/>
    </source>
</evidence>
<dbReference type="PANTHER" id="PTHR11629:SF72">
    <property type="entry name" value="V-TYPE PROTON ATPASE SUBUNIT A1"/>
    <property type="match status" value="1"/>
</dbReference>
<organism evidence="11 12">
    <name type="scientific">Abeliophyllum distichum</name>
    <dbReference type="NCBI Taxonomy" id="126358"/>
    <lineage>
        <taxon>Eukaryota</taxon>
        <taxon>Viridiplantae</taxon>
        <taxon>Streptophyta</taxon>
        <taxon>Embryophyta</taxon>
        <taxon>Tracheophyta</taxon>
        <taxon>Spermatophyta</taxon>
        <taxon>Magnoliopsida</taxon>
        <taxon>eudicotyledons</taxon>
        <taxon>Gunneridae</taxon>
        <taxon>Pentapetalae</taxon>
        <taxon>asterids</taxon>
        <taxon>lamiids</taxon>
        <taxon>Lamiales</taxon>
        <taxon>Oleaceae</taxon>
        <taxon>Forsythieae</taxon>
        <taxon>Abeliophyllum</taxon>
    </lineage>
</organism>
<comment type="subcellular location">
    <subcellularLocation>
        <location evidence="1">Membrane</location>
        <topology evidence="1">Multi-pass membrane protein</topology>
    </subcellularLocation>
</comment>
<feature type="transmembrane region" description="Helical" evidence="9">
    <location>
        <begin position="631"/>
        <end position="654"/>
    </location>
</feature>
<comment type="similarity">
    <text evidence="2 9">Belongs to the V-ATPase 116 kDa subunit family.</text>
</comment>
<keyword evidence="5 9" id="KW-0375">Hydrogen ion transport</keyword>
<dbReference type="Proteomes" id="UP001604336">
    <property type="component" value="Unassembled WGS sequence"/>
</dbReference>
<reference evidence="12" key="1">
    <citation type="submission" date="2024-07" db="EMBL/GenBank/DDBJ databases">
        <title>Two chromosome-level genome assemblies of Korean endemic species Abeliophyllum distichum and Forsythia ovata (Oleaceae).</title>
        <authorList>
            <person name="Jang H."/>
        </authorList>
    </citation>
    <scope>NUCLEOTIDE SEQUENCE [LARGE SCALE GENOMIC DNA]</scope>
</reference>
<feature type="transmembrane region" description="Helical" evidence="9">
    <location>
        <begin position="585"/>
        <end position="602"/>
    </location>
</feature>
<dbReference type="InterPro" id="IPR002490">
    <property type="entry name" value="V-ATPase_116kDa_su"/>
</dbReference>
<dbReference type="GO" id="GO:0016020">
    <property type="term" value="C:membrane"/>
    <property type="evidence" value="ECO:0007669"/>
    <property type="project" value="UniProtKB-SubCell"/>
</dbReference>
<dbReference type="InterPro" id="IPR026028">
    <property type="entry name" value="V-type_ATPase_116kDa_su_euka"/>
</dbReference>
<gene>
    <name evidence="11" type="ORF">Adt_31384</name>
</gene>
<keyword evidence="6 9" id="KW-1133">Transmembrane helix</keyword>
<keyword evidence="4 9" id="KW-0812">Transmembrane</keyword>
<dbReference type="PANTHER" id="PTHR11629">
    <property type="entry name" value="VACUOLAR PROTON ATPASES"/>
    <property type="match status" value="1"/>
</dbReference>
<keyword evidence="7 9" id="KW-0406">Ion transport</keyword>
<feature type="transmembrane region" description="Helical" evidence="9">
    <location>
        <begin position="467"/>
        <end position="484"/>
    </location>
</feature>
<keyword evidence="3 9" id="KW-0813">Transport</keyword>